<evidence type="ECO:0000259" key="7">
    <source>
        <dbReference type="PROSITE" id="PS51352"/>
    </source>
</evidence>
<feature type="binding site" evidence="3">
    <location>
        <position position="368"/>
    </location>
    <ligand>
        <name>Cu cation</name>
        <dbReference type="ChEBI" id="CHEBI:23378"/>
    </ligand>
</feature>
<dbReference type="PANTHER" id="PTHR12151:SF5">
    <property type="entry name" value="AT19154P"/>
    <property type="match status" value="1"/>
</dbReference>
<evidence type="ECO:0000256" key="5">
    <source>
        <dbReference type="SAM" id="Phobius"/>
    </source>
</evidence>
<organism evidence="8 9">
    <name type="scientific">Adineta steineri</name>
    <dbReference type="NCBI Taxonomy" id="433720"/>
    <lineage>
        <taxon>Eukaryota</taxon>
        <taxon>Metazoa</taxon>
        <taxon>Spiralia</taxon>
        <taxon>Gnathifera</taxon>
        <taxon>Rotifera</taxon>
        <taxon>Eurotatoria</taxon>
        <taxon>Bdelloidea</taxon>
        <taxon>Adinetida</taxon>
        <taxon>Adinetidae</taxon>
        <taxon>Adineta</taxon>
    </lineage>
</organism>
<evidence type="ECO:0000313" key="8">
    <source>
        <dbReference type="EMBL" id="CAF0751635.1"/>
    </source>
</evidence>
<keyword evidence="6" id="KW-0732">Signal</keyword>
<dbReference type="GO" id="GO:0046872">
    <property type="term" value="F:metal ion binding"/>
    <property type="evidence" value="ECO:0007669"/>
    <property type="project" value="UniProtKB-KW"/>
</dbReference>
<sequence length="502" mass="58520">MIWNNHLLLIFIFTSIISIYSDELSDLNKKFISTYDHARDYLISITNPLIICNGDNVIIIHRGKRYQEQVIPKLYHDLKSISHMPFKIYLTVMFNLGILSDDNYTELKQYLQDIRSIRNSIQFPTDIQQTQYDIIDLSIEYLETILKTKFIDQTQLNEFCQQARHLFSVNIDLAARAQLDMLDTKIRPWYEERFNDTERNRLKILIMGSKTARDGFIEKTYFYRLLGERQEGNHIIYVEDANNEQRALEILGVWVLDAKASASFFNGDSERLHRDVLADAGTYFSMKYYILFYLSAVSVTIFGAASLIGFIYYLDQNKAKKRKVLQRAAVGKMAIGGPFSLITHEKKPVTDKDFHGQWILIYFGFTHCPDICPEELEKLAEVTELLHKQKSKQNYPFQPLFVSVDPERDTPELVSKYIKDYSPHFIGLTGTRDQVADMCKHYRVYFSQGPKVGDDYIVDHAIVMYLINPNGEFVDYYGRNKNAKEVAYAIEQHMNAFKESNK</sequence>
<dbReference type="GO" id="GO:0033617">
    <property type="term" value="P:mitochondrial respiratory chain complex IV assembly"/>
    <property type="evidence" value="ECO:0007669"/>
    <property type="project" value="TreeGrafter"/>
</dbReference>
<keyword evidence="4" id="KW-1015">Disulfide bond</keyword>
<comment type="caution">
    <text evidence="8">The sequence shown here is derived from an EMBL/GenBank/DDBJ whole genome shotgun (WGS) entry which is preliminary data.</text>
</comment>
<evidence type="ECO:0000313" key="9">
    <source>
        <dbReference type="Proteomes" id="UP000663877"/>
    </source>
</evidence>
<protein>
    <recommendedName>
        <fullName evidence="7">Thioredoxin domain-containing protein</fullName>
    </recommendedName>
</protein>
<feature type="signal peptide" evidence="6">
    <location>
        <begin position="1"/>
        <end position="21"/>
    </location>
</feature>
<keyword evidence="5" id="KW-0812">Transmembrane</keyword>
<dbReference type="SUPFAM" id="SSF52833">
    <property type="entry name" value="Thioredoxin-like"/>
    <property type="match status" value="1"/>
</dbReference>
<dbReference type="Pfam" id="PF02630">
    <property type="entry name" value="SCO1-SenC"/>
    <property type="match status" value="1"/>
</dbReference>
<name>A0A813PCZ8_9BILA</name>
<feature type="domain" description="Thioredoxin" evidence="7">
    <location>
        <begin position="333"/>
        <end position="495"/>
    </location>
</feature>
<dbReference type="GO" id="GO:0005739">
    <property type="term" value="C:mitochondrion"/>
    <property type="evidence" value="ECO:0007669"/>
    <property type="project" value="GOC"/>
</dbReference>
<dbReference type="InterPro" id="IPR003782">
    <property type="entry name" value="SCO1/SenC"/>
</dbReference>
<feature type="disulfide bond" description="Redox-active" evidence="4">
    <location>
        <begin position="368"/>
        <end position="372"/>
    </location>
</feature>
<keyword evidence="5" id="KW-1133">Transmembrane helix</keyword>
<evidence type="ECO:0000256" key="4">
    <source>
        <dbReference type="PIRSR" id="PIRSR603782-2"/>
    </source>
</evidence>
<dbReference type="Proteomes" id="UP000663877">
    <property type="component" value="Unassembled WGS sequence"/>
</dbReference>
<gene>
    <name evidence="8" type="ORF">BJG266_LOCUS2477</name>
</gene>
<dbReference type="PROSITE" id="PS51352">
    <property type="entry name" value="THIOREDOXIN_2"/>
    <property type="match status" value="1"/>
</dbReference>
<feature type="transmembrane region" description="Helical" evidence="5">
    <location>
        <begin position="290"/>
        <end position="314"/>
    </location>
</feature>
<dbReference type="FunFam" id="3.40.30.10:FF:000013">
    <property type="entry name" value="Blast:Protein SCO1 homolog, mitochondrial"/>
    <property type="match status" value="1"/>
</dbReference>
<evidence type="ECO:0000256" key="3">
    <source>
        <dbReference type="PIRSR" id="PIRSR603782-1"/>
    </source>
</evidence>
<dbReference type="Gene3D" id="3.40.30.10">
    <property type="entry name" value="Glutaredoxin"/>
    <property type="match status" value="1"/>
</dbReference>
<proteinExistence type="inferred from homology"/>
<keyword evidence="2 3" id="KW-0186">Copper</keyword>
<dbReference type="InterPro" id="IPR013766">
    <property type="entry name" value="Thioredoxin_domain"/>
</dbReference>
<comment type="similarity">
    <text evidence="1">Belongs to the SCO1/2 family.</text>
</comment>
<dbReference type="EMBL" id="CAJNOI010000006">
    <property type="protein sequence ID" value="CAF0751635.1"/>
    <property type="molecule type" value="Genomic_DNA"/>
</dbReference>
<dbReference type="CDD" id="cd02968">
    <property type="entry name" value="SCO"/>
    <property type="match status" value="1"/>
</dbReference>
<feature type="binding site" evidence="3">
    <location>
        <position position="460"/>
    </location>
    <ligand>
        <name>Cu cation</name>
        <dbReference type="ChEBI" id="CHEBI:23378"/>
    </ligand>
</feature>
<evidence type="ECO:0000256" key="6">
    <source>
        <dbReference type="SAM" id="SignalP"/>
    </source>
</evidence>
<dbReference type="InterPro" id="IPR036249">
    <property type="entry name" value="Thioredoxin-like_sf"/>
</dbReference>
<reference evidence="8" key="1">
    <citation type="submission" date="2021-02" db="EMBL/GenBank/DDBJ databases">
        <authorList>
            <person name="Nowell W R."/>
        </authorList>
    </citation>
    <scope>NUCLEOTIDE SEQUENCE</scope>
</reference>
<dbReference type="AlphaFoldDB" id="A0A813PCZ8"/>
<accession>A0A813PCZ8</accession>
<feature type="chain" id="PRO_5032363691" description="Thioredoxin domain-containing protein" evidence="6">
    <location>
        <begin position="22"/>
        <end position="502"/>
    </location>
</feature>
<feature type="binding site" evidence="3">
    <location>
        <position position="372"/>
    </location>
    <ligand>
        <name>Cu cation</name>
        <dbReference type="ChEBI" id="CHEBI:23378"/>
    </ligand>
</feature>
<evidence type="ECO:0000256" key="1">
    <source>
        <dbReference type="ARBA" id="ARBA00010996"/>
    </source>
</evidence>
<keyword evidence="3" id="KW-0479">Metal-binding</keyword>
<dbReference type="PANTHER" id="PTHR12151">
    <property type="entry name" value="ELECTRON TRANSPORT PROTIN SCO1/SENC FAMILY MEMBER"/>
    <property type="match status" value="1"/>
</dbReference>
<evidence type="ECO:0000256" key="2">
    <source>
        <dbReference type="ARBA" id="ARBA00023008"/>
    </source>
</evidence>
<keyword evidence="5" id="KW-0472">Membrane</keyword>